<evidence type="ECO:0000313" key="2">
    <source>
        <dbReference type="EMBL" id="SVB89473.1"/>
    </source>
</evidence>
<gene>
    <name evidence="2" type="ORF">METZ01_LOCUS242327</name>
</gene>
<name>A0A382HS79_9ZZZZ</name>
<evidence type="ECO:0000256" key="1">
    <source>
        <dbReference type="SAM" id="MobiDB-lite"/>
    </source>
</evidence>
<dbReference type="EMBL" id="UINC01062649">
    <property type="protein sequence ID" value="SVB89473.1"/>
    <property type="molecule type" value="Genomic_DNA"/>
</dbReference>
<reference evidence="2" key="1">
    <citation type="submission" date="2018-05" db="EMBL/GenBank/DDBJ databases">
        <authorList>
            <person name="Lanie J.A."/>
            <person name="Ng W.-L."/>
            <person name="Kazmierczak K.M."/>
            <person name="Andrzejewski T.M."/>
            <person name="Davidsen T.M."/>
            <person name="Wayne K.J."/>
            <person name="Tettelin H."/>
            <person name="Glass J.I."/>
            <person name="Rusch D."/>
            <person name="Podicherti R."/>
            <person name="Tsui H.-C.T."/>
            <person name="Winkler M.E."/>
        </authorList>
    </citation>
    <scope>NUCLEOTIDE SEQUENCE</scope>
</reference>
<dbReference type="AlphaFoldDB" id="A0A382HS79"/>
<accession>A0A382HS79</accession>
<sequence length="28" mass="2923">MRSLVTEVGREGLEPPTLTLASGRAPGQ</sequence>
<organism evidence="2">
    <name type="scientific">marine metagenome</name>
    <dbReference type="NCBI Taxonomy" id="408172"/>
    <lineage>
        <taxon>unclassified sequences</taxon>
        <taxon>metagenomes</taxon>
        <taxon>ecological metagenomes</taxon>
    </lineage>
</organism>
<protein>
    <submittedName>
        <fullName evidence="2">Uncharacterized protein</fullName>
    </submittedName>
</protein>
<feature type="region of interest" description="Disordered" evidence="1">
    <location>
        <begin position="1"/>
        <end position="28"/>
    </location>
</feature>
<proteinExistence type="predicted"/>